<gene>
    <name evidence="2" type="ORF">A2744_01800</name>
</gene>
<evidence type="ECO:0008006" key="4">
    <source>
        <dbReference type="Google" id="ProtNLM"/>
    </source>
</evidence>
<evidence type="ECO:0000313" key="2">
    <source>
        <dbReference type="EMBL" id="OGY46330.1"/>
    </source>
</evidence>
<dbReference type="AlphaFoldDB" id="A0A1G1Y3I4"/>
<organism evidence="2 3">
    <name type="scientific">Candidatus Buchananbacteria bacterium RIFCSPHIGHO2_01_FULL_44_11</name>
    <dbReference type="NCBI Taxonomy" id="1797535"/>
    <lineage>
        <taxon>Bacteria</taxon>
        <taxon>Candidatus Buchananiibacteriota</taxon>
    </lineage>
</organism>
<proteinExistence type="predicted"/>
<evidence type="ECO:0000313" key="3">
    <source>
        <dbReference type="Proteomes" id="UP000178240"/>
    </source>
</evidence>
<evidence type="ECO:0000256" key="1">
    <source>
        <dbReference type="SAM" id="Phobius"/>
    </source>
</evidence>
<dbReference type="InterPro" id="IPR007497">
    <property type="entry name" value="SIMPL/DUF541"/>
</dbReference>
<dbReference type="PANTHER" id="PTHR34387">
    <property type="entry name" value="SLR1258 PROTEIN"/>
    <property type="match status" value="1"/>
</dbReference>
<dbReference type="Proteomes" id="UP000178240">
    <property type="component" value="Unassembled WGS sequence"/>
</dbReference>
<name>A0A1G1Y3I4_9BACT</name>
<comment type="caution">
    <text evidence="2">The sequence shown here is derived from an EMBL/GenBank/DDBJ whole genome shotgun (WGS) entry which is preliminary data.</text>
</comment>
<accession>A0A1G1Y3I4</accession>
<keyword evidence="1" id="KW-0472">Membrane</keyword>
<dbReference type="InterPro" id="IPR052022">
    <property type="entry name" value="26kDa_periplasmic_antigen"/>
</dbReference>
<dbReference type="EMBL" id="MHIE01000005">
    <property type="protein sequence ID" value="OGY46330.1"/>
    <property type="molecule type" value="Genomic_DNA"/>
</dbReference>
<dbReference type="Gene3D" id="3.30.110.170">
    <property type="entry name" value="Protein of unknown function (DUF541), domain 1"/>
    <property type="match status" value="1"/>
</dbReference>
<sequence>MENNNPVNSWRSPKVILSLVGLILVAGIVTVAILRDRLVSPPQWQVSVTGQGKVSYQPDIAIVSLGVQIDKAASAEVALRNLNQRTEKIITAVKAAGAAEADINTQGFSVYTHYDFIDNVSQANGYDAVQQLAIKVRDINNQKSLVTEIIKAATEAGANKVDGITFEVSNLEALKQEARVKAIADAKLKAVELANTAGVRLKKIVGWWENMIQVPGFQTPYYLDGKGGMGGGGGNGVIPSGLQEIIIDIGVNYQIK</sequence>
<feature type="transmembrane region" description="Helical" evidence="1">
    <location>
        <begin position="15"/>
        <end position="34"/>
    </location>
</feature>
<dbReference type="GO" id="GO:0006974">
    <property type="term" value="P:DNA damage response"/>
    <property type="evidence" value="ECO:0007669"/>
    <property type="project" value="TreeGrafter"/>
</dbReference>
<protein>
    <recommendedName>
        <fullName evidence="4">DUF541 domain-containing protein</fullName>
    </recommendedName>
</protein>
<dbReference type="Gene3D" id="3.30.70.2970">
    <property type="entry name" value="Protein of unknown function (DUF541), domain 2"/>
    <property type="match status" value="1"/>
</dbReference>
<dbReference type="STRING" id="1797535.A2744_01800"/>
<keyword evidence="1" id="KW-0812">Transmembrane</keyword>
<reference evidence="2 3" key="1">
    <citation type="journal article" date="2016" name="Nat. Commun.">
        <title>Thousands of microbial genomes shed light on interconnected biogeochemical processes in an aquifer system.</title>
        <authorList>
            <person name="Anantharaman K."/>
            <person name="Brown C.T."/>
            <person name="Hug L.A."/>
            <person name="Sharon I."/>
            <person name="Castelle C.J."/>
            <person name="Probst A.J."/>
            <person name="Thomas B.C."/>
            <person name="Singh A."/>
            <person name="Wilkins M.J."/>
            <person name="Karaoz U."/>
            <person name="Brodie E.L."/>
            <person name="Williams K.H."/>
            <person name="Hubbard S.S."/>
            <person name="Banfield J.F."/>
        </authorList>
    </citation>
    <scope>NUCLEOTIDE SEQUENCE [LARGE SCALE GENOMIC DNA]</scope>
</reference>
<keyword evidence="1" id="KW-1133">Transmembrane helix</keyword>
<dbReference type="Pfam" id="PF04402">
    <property type="entry name" value="SIMPL"/>
    <property type="match status" value="1"/>
</dbReference>
<dbReference type="PANTHER" id="PTHR34387:SF2">
    <property type="entry name" value="SLR1258 PROTEIN"/>
    <property type="match status" value="1"/>
</dbReference>